<dbReference type="EMBL" id="LR798200">
    <property type="protein sequence ID" value="CAB5162685.1"/>
    <property type="molecule type" value="Genomic_DNA"/>
</dbReference>
<name>A0A6J7W8J4_9CAUD</name>
<gene>
    <name evidence="1" type="ORF">UFOVP152_44</name>
</gene>
<proteinExistence type="predicted"/>
<protein>
    <submittedName>
        <fullName evidence="1">Uncharacterized protein</fullName>
    </submittedName>
</protein>
<accession>A0A6J7W8J4</accession>
<reference evidence="1" key="1">
    <citation type="submission" date="2020-05" db="EMBL/GenBank/DDBJ databases">
        <authorList>
            <person name="Chiriac C."/>
            <person name="Salcher M."/>
            <person name="Ghai R."/>
            <person name="Kavagutti S V."/>
        </authorList>
    </citation>
    <scope>NUCLEOTIDE SEQUENCE</scope>
</reference>
<sequence>MARVHTPVPVMRHSRAGTAFPPLMGVQPTSAWYAERMDRPRSWWSRILTFPRAASLTPASAHPYHIGAAEAGSDNGEC</sequence>
<organism evidence="1">
    <name type="scientific">uncultured Caudovirales phage</name>
    <dbReference type="NCBI Taxonomy" id="2100421"/>
    <lineage>
        <taxon>Viruses</taxon>
        <taxon>Duplodnaviria</taxon>
        <taxon>Heunggongvirae</taxon>
        <taxon>Uroviricota</taxon>
        <taxon>Caudoviricetes</taxon>
        <taxon>Peduoviridae</taxon>
        <taxon>Maltschvirus</taxon>
        <taxon>Maltschvirus maltsch</taxon>
    </lineage>
</organism>
<evidence type="ECO:0000313" key="1">
    <source>
        <dbReference type="EMBL" id="CAB5162685.1"/>
    </source>
</evidence>